<organism evidence="9 10">
    <name type="scientific">Schistosoma margrebowiei</name>
    <dbReference type="NCBI Taxonomy" id="48269"/>
    <lineage>
        <taxon>Eukaryota</taxon>
        <taxon>Metazoa</taxon>
        <taxon>Spiralia</taxon>
        <taxon>Lophotrochozoa</taxon>
        <taxon>Platyhelminthes</taxon>
        <taxon>Trematoda</taxon>
        <taxon>Digenea</taxon>
        <taxon>Strigeidida</taxon>
        <taxon>Schistosomatoidea</taxon>
        <taxon>Schistosomatidae</taxon>
        <taxon>Schistosoma</taxon>
    </lineage>
</organism>
<evidence type="ECO:0000256" key="3">
    <source>
        <dbReference type="ARBA" id="ARBA00022502"/>
    </source>
</evidence>
<evidence type="ECO:0000256" key="6">
    <source>
        <dbReference type="ARBA" id="ARBA00022989"/>
    </source>
</evidence>
<protein>
    <recommendedName>
        <fullName evidence="8">Post-GPI attachment to proteins factor 3</fullName>
    </recommendedName>
</protein>
<evidence type="ECO:0000256" key="1">
    <source>
        <dbReference type="ARBA" id="ARBA00004127"/>
    </source>
</evidence>
<evidence type="ECO:0000256" key="2">
    <source>
        <dbReference type="ARBA" id="ARBA00006387"/>
    </source>
</evidence>
<evidence type="ECO:0000256" key="4">
    <source>
        <dbReference type="ARBA" id="ARBA00022692"/>
    </source>
</evidence>
<dbReference type="GO" id="GO:0006506">
    <property type="term" value="P:GPI anchor biosynthetic process"/>
    <property type="evidence" value="ECO:0007669"/>
    <property type="project" value="UniProtKB-KW"/>
</dbReference>
<dbReference type="Proteomes" id="UP000050790">
    <property type="component" value="Unassembled WGS sequence"/>
</dbReference>
<keyword evidence="5 8" id="KW-0732">Signal</keyword>
<feature type="chain" id="PRO_5041516716" description="Post-GPI attachment to proteins factor 3" evidence="8">
    <location>
        <begin position="23"/>
        <end position="342"/>
    </location>
</feature>
<evidence type="ECO:0000256" key="5">
    <source>
        <dbReference type="ARBA" id="ARBA00022729"/>
    </source>
</evidence>
<keyword evidence="8" id="KW-0333">Golgi apparatus</keyword>
<evidence type="ECO:0000256" key="7">
    <source>
        <dbReference type="ARBA" id="ARBA00023136"/>
    </source>
</evidence>
<keyword evidence="6 8" id="KW-1133">Transmembrane helix</keyword>
<feature type="transmembrane region" description="Helical" evidence="8">
    <location>
        <begin position="288"/>
        <end position="310"/>
    </location>
</feature>
<keyword evidence="4 8" id="KW-0812">Transmembrane</keyword>
<proteinExistence type="inferred from homology"/>
<dbReference type="WBParaSite" id="SMRG1_64520.4">
    <property type="protein sequence ID" value="SMRG1_64520.4"/>
    <property type="gene ID" value="SMRG1_64520"/>
</dbReference>
<dbReference type="PANTHER" id="PTHR13148:SF0">
    <property type="entry name" value="POST-GPI ATTACHMENT TO PROTEINS FACTOR 3"/>
    <property type="match status" value="1"/>
</dbReference>
<feature type="transmembrane region" description="Helical" evidence="8">
    <location>
        <begin position="263"/>
        <end position="282"/>
    </location>
</feature>
<keyword evidence="3 8" id="KW-0337">GPI-anchor biosynthesis</keyword>
<feature type="transmembrane region" description="Helical" evidence="8">
    <location>
        <begin position="203"/>
        <end position="222"/>
    </location>
</feature>
<dbReference type="InterPro" id="IPR007217">
    <property type="entry name" value="Per1-like"/>
</dbReference>
<reference evidence="10" key="1">
    <citation type="submission" date="2023-11" db="UniProtKB">
        <authorList>
            <consortium name="WormBaseParasite"/>
        </authorList>
    </citation>
    <scope>IDENTIFICATION</scope>
</reference>
<evidence type="ECO:0000313" key="9">
    <source>
        <dbReference type="Proteomes" id="UP000050790"/>
    </source>
</evidence>
<name>A0AA85A718_9TREM</name>
<keyword evidence="7 8" id="KW-0472">Membrane</keyword>
<dbReference type="GO" id="GO:0005789">
    <property type="term" value="C:endoplasmic reticulum membrane"/>
    <property type="evidence" value="ECO:0007669"/>
    <property type="project" value="TreeGrafter"/>
</dbReference>
<comment type="subcellular location">
    <subcellularLocation>
        <location evidence="1">Endomembrane system</location>
        <topology evidence="1">Multi-pass membrane protein</topology>
    </subcellularLocation>
    <subcellularLocation>
        <location evidence="8">Golgi apparatus membrane</location>
        <topology evidence="8">Multi-pass membrane protein</topology>
    </subcellularLocation>
</comment>
<evidence type="ECO:0000256" key="8">
    <source>
        <dbReference type="RuleBase" id="RU365066"/>
    </source>
</evidence>
<dbReference type="AlphaFoldDB" id="A0AA85A718"/>
<sequence length="342" mass="40441">MYFDVIQAFVYILLVVIHPVVSSVGDKTLVFHECNQKCIEEICESSLSNRQSYWDKHFNSSRVVIFENSILWDCESECKYRCMWNTVSALEKNGWPVPQFNGKWPFIRLCGIQEPASAVFSLLNFMFNCHMFNKFYRYVPYNSPMYKTWVMQIIFSMNAWVWSTIFHTRDTSFTEKMDYFSALAFVIASVMVLHRRIFNPNRFITILFSALLSAFFVNHVNYMTFVNFDYGYNLTVNILFGLINCFGWLFFCIYFCDYKRQPYIIYCWLSVTSSMVFMLLELCDFVPIGWIFDAHALWHASSILIIIPWYKSALYCSLVIKNNGFLSALSRSSYPVIYFHLQ</sequence>
<comment type="caution">
    <text evidence="8">Lacks conserved residue(s) required for the propagation of feature annotation.</text>
</comment>
<dbReference type="GO" id="GO:0016788">
    <property type="term" value="F:hydrolase activity, acting on ester bonds"/>
    <property type="evidence" value="ECO:0007669"/>
    <property type="project" value="TreeGrafter"/>
</dbReference>
<comment type="similarity">
    <text evidence="2 8">Belongs to the PGAP3 family.</text>
</comment>
<dbReference type="GO" id="GO:0000139">
    <property type="term" value="C:Golgi membrane"/>
    <property type="evidence" value="ECO:0007669"/>
    <property type="project" value="UniProtKB-SubCell"/>
</dbReference>
<feature type="transmembrane region" description="Helical" evidence="8">
    <location>
        <begin position="148"/>
        <end position="167"/>
    </location>
</feature>
<dbReference type="Pfam" id="PF04080">
    <property type="entry name" value="Per1"/>
    <property type="match status" value="1"/>
</dbReference>
<comment type="function">
    <text evidence="8">Involved in the lipid remodeling steps of GPI-anchor maturation.</text>
</comment>
<accession>A0AA85A718</accession>
<feature type="signal peptide" evidence="8">
    <location>
        <begin position="1"/>
        <end position="22"/>
    </location>
</feature>
<evidence type="ECO:0000313" key="10">
    <source>
        <dbReference type="WBParaSite" id="SMRG1_64520.4"/>
    </source>
</evidence>
<feature type="transmembrane region" description="Helical" evidence="8">
    <location>
        <begin position="179"/>
        <end position="198"/>
    </location>
</feature>
<feature type="transmembrane region" description="Helical" evidence="8">
    <location>
        <begin position="234"/>
        <end position="256"/>
    </location>
</feature>
<dbReference type="PANTHER" id="PTHR13148">
    <property type="entry name" value="PER1-RELATED"/>
    <property type="match status" value="1"/>
</dbReference>